<evidence type="ECO:0000256" key="3">
    <source>
        <dbReference type="ARBA" id="ARBA00010617"/>
    </source>
</evidence>
<keyword evidence="5 9" id="KW-0479">Metal-binding</keyword>
<gene>
    <name evidence="12" type="ORF">HD556DRAFT_1259083</name>
</gene>
<dbReference type="InterPro" id="IPR050364">
    <property type="entry name" value="Cytochrome_P450_fung"/>
</dbReference>
<dbReference type="Proteomes" id="UP000719766">
    <property type="component" value="Unassembled WGS sequence"/>
</dbReference>
<dbReference type="RefSeq" id="XP_041167512.1">
    <property type="nucleotide sequence ID" value="XM_041299027.1"/>
</dbReference>
<dbReference type="InterPro" id="IPR036396">
    <property type="entry name" value="Cyt_P450_sf"/>
</dbReference>
<keyword evidence="7 9" id="KW-0408">Iron</keyword>
<proteinExistence type="inferred from homology"/>
<keyword evidence="11" id="KW-1133">Transmembrane helix</keyword>
<dbReference type="GO" id="GO:0005506">
    <property type="term" value="F:iron ion binding"/>
    <property type="evidence" value="ECO:0007669"/>
    <property type="project" value="InterPro"/>
</dbReference>
<dbReference type="Pfam" id="PF00067">
    <property type="entry name" value="p450"/>
    <property type="match status" value="1"/>
</dbReference>
<dbReference type="PANTHER" id="PTHR46300:SF1">
    <property type="entry name" value="P450, PUTATIVE (EUROFUNG)-RELATED"/>
    <property type="match status" value="1"/>
</dbReference>
<dbReference type="PRINTS" id="PR00385">
    <property type="entry name" value="P450"/>
</dbReference>
<dbReference type="SUPFAM" id="SSF48264">
    <property type="entry name" value="Cytochrome P450"/>
    <property type="match status" value="1"/>
</dbReference>
<dbReference type="CDD" id="cd11065">
    <property type="entry name" value="CYP64-like"/>
    <property type="match status" value="1"/>
</dbReference>
<comment type="caution">
    <text evidence="12">The sequence shown here is derived from an EMBL/GenBank/DDBJ whole genome shotgun (WGS) entry which is preliminary data.</text>
</comment>
<evidence type="ECO:0000256" key="9">
    <source>
        <dbReference type="PIRSR" id="PIRSR602401-1"/>
    </source>
</evidence>
<dbReference type="OrthoDB" id="2789670at2759"/>
<feature type="binding site" description="axial binding residue" evidence="9">
    <location>
        <position position="439"/>
    </location>
    <ligand>
        <name>heme</name>
        <dbReference type="ChEBI" id="CHEBI:30413"/>
    </ligand>
    <ligandPart>
        <name>Fe</name>
        <dbReference type="ChEBI" id="CHEBI:18248"/>
    </ligandPart>
</feature>
<dbReference type="InterPro" id="IPR001128">
    <property type="entry name" value="Cyt_P450"/>
</dbReference>
<dbReference type="EMBL" id="JABBWE010000001">
    <property type="protein sequence ID" value="KAG1809847.1"/>
    <property type="molecule type" value="Genomic_DNA"/>
</dbReference>
<accession>A0A9P7E389</accession>
<evidence type="ECO:0000313" key="13">
    <source>
        <dbReference type="Proteomes" id="UP000719766"/>
    </source>
</evidence>
<evidence type="ECO:0000256" key="1">
    <source>
        <dbReference type="ARBA" id="ARBA00001971"/>
    </source>
</evidence>
<organism evidence="12 13">
    <name type="scientific">Suillus plorans</name>
    <dbReference type="NCBI Taxonomy" id="116603"/>
    <lineage>
        <taxon>Eukaryota</taxon>
        <taxon>Fungi</taxon>
        <taxon>Dikarya</taxon>
        <taxon>Basidiomycota</taxon>
        <taxon>Agaricomycotina</taxon>
        <taxon>Agaricomycetes</taxon>
        <taxon>Agaricomycetidae</taxon>
        <taxon>Boletales</taxon>
        <taxon>Suillineae</taxon>
        <taxon>Suillaceae</taxon>
        <taxon>Suillus</taxon>
    </lineage>
</organism>
<keyword evidence="11" id="KW-0472">Membrane</keyword>
<dbReference type="Gene3D" id="1.10.630.10">
    <property type="entry name" value="Cytochrome P450"/>
    <property type="match status" value="1"/>
</dbReference>
<dbReference type="GeneID" id="64592791"/>
<evidence type="ECO:0000256" key="8">
    <source>
        <dbReference type="ARBA" id="ARBA00023033"/>
    </source>
</evidence>
<keyword evidence="13" id="KW-1185">Reference proteome</keyword>
<evidence type="ECO:0000256" key="11">
    <source>
        <dbReference type="SAM" id="Phobius"/>
    </source>
</evidence>
<dbReference type="InterPro" id="IPR002401">
    <property type="entry name" value="Cyt_P450_E_grp-I"/>
</dbReference>
<keyword evidence="4 9" id="KW-0349">Heme</keyword>
<dbReference type="GO" id="GO:0004497">
    <property type="term" value="F:monooxygenase activity"/>
    <property type="evidence" value="ECO:0007669"/>
    <property type="project" value="UniProtKB-KW"/>
</dbReference>
<evidence type="ECO:0000256" key="7">
    <source>
        <dbReference type="ARBA" id="ARBA00023004"/>
    </source>
</evidence>
<dbReference type="GO" id="GO:0016705">
    <property type="term" value="F:oxidoreductase activity, acting on paired donors, with incorporation or reduction of molecular oxygen"/>
    <property type="evidence" value="ECO:0007669"/>
    <property type="project" value="InterPro"/>
</dbReference>
<sequence length="508" mass="57137">MLDMFSVSNWQIGVVILGLLSVIVYSYRSRTFRSRVLPLPPGPSDMSWSCDERWISTHDNSSPRKIAQWIEEYGPIISLNDGKNVLVIIGRHQEAVGLMEKQGAFLADRPRSVAGADILGRGMRFVQIGSGERLRKFRKSSHVHLQVKSAQSYEPVQVAHAREIILDILHEPKLHQQHIKRFAASVILRVVYGKTTPTLLNDPYLLQLQKMIPRIQSAMVPGAYLVDKYPILKYVPGYGRNLKDWSRQEYNMLFSQLNEVKSQMDRYIAPHSVAKDLLLHVEENQLSETEIAYLSGSLIGAGSDTTAVAISTVLMAAARFPHAQARVHEELEAIIDRETIPTFEDWSQLVQVQAFILEALRWRPVNPIGLPHRATKDIIWNGMCIPAGATVFGNHWSIARDPSVYHDPEVFDPQRWIGADGEIKENMKLFTFGFGRRACPGLHVANRSVYIAVALILWSFTLAEDPSDPIDDTAFTPGIVSHQKPFGLIFKPRMGEASLKNIFCSIAA</sequence>
<dbReference type="PRINTS" id="PR00463">
    <property type="entry name" value="EP450I"/>
</dbReference>
<evidence type="ECO:0000313" key="12">
    <source>
        <dbReference type="EMBL" id="KAG1809847.1"/>
    </source>
</evidence>
<keyword evidence="8 10" id="KW-0503">Monooxygenase</keyword>
<evidence type="ECO:0000256" key="6">
    <source>
        <dbReference type="ARBA" id="ARBA00023002"/>
    </source>
</evidence>
<reference evidence="12" key="1">
    <citation type="journal article" date="2020" name="New Phytol.">
        <title>Comparative genomics reveals dynamic genome evolution in host specialist ectomycorrhizal fungi.</title>
        <authorList>
            <person name="Lofgren L.A."/>
            <person name="Nguyen N.H."/>
            <person name="Vilgalys R."/>
            <person name="Ruytinx J."/>
            <person name="Liao H.L."/>
            <person name="Branco S."/>
            <person name="Kuo A."/>
            <person name="LaButti K."/>
            <person name="Lipzen A."/>
            <person name="Andreopoulos W."/>
            <person name="Pangilinan J."/>
            <person name="Riley R."/>
            <person name="Hundley H."/>
            <person name="Na H."/>
            <person name="Barry K."/>
            <person name="Grigoriev I.V."/>
            <person name="Stajich J.E."/>
            <person name="Kennedy P.G."/>
        </authorList>
    </citation>
    <scope>NUCLEOTIDE SEQUENCE</scope>
    <source>
        <strain evidence="12">S12</strain>
    </source>
</reference>
<keyword evidence="11" id="KW-0812">Transmembrane</keyword>
<feature type="transmembrane region" description="Helical" evidence="11">
    <location>
        <begin position="6"/>
        <end position="27"/>
    </location>
</feature>
<evidence type="ECO:0000256" key="5">
    <source>
        <dbReference type="ARBA" id="ARBA00022723"/>
    </source>
</evidence>
<dbReference type="PANTHER" id="PTHR46300">
    <property type="entry name" value="P450, PUTATIVE (EUROFUNG)-RELATED-RELATED"/>
    <property type="match status" value="1"/>
</dbReference>
<evidence type="ECO:0000256" key="2">
    <source>
        <dbReference type="ARBA" id="ARBA00005179"/>
    </source>
</evidence>
<evidence type="ECO:0000256" key="4">
    <source>
        <dbReference type="ARBA" id="ARBA00022617"/>
    </source>
</evidence>
<comment type="similarity">
    <text evidence="3 10">Belongs to the cytochrome P450 family.</text>
</comment>
<dbReference type="AlphaFoldDB" id="A0A9P7E389"/>
<keyword evidence="6 10" id="KW-0560">Oxidoreductase</keyword>
<protein>
    <submittedName>
        <fullName evidence="12">Cytochrome P450</fullName>
    </submittedName>
</protein>
<name>A0A9P7E389_9AGAM</name>
<dbReference type="GO" id="GO:0020037">
    <property type="term" value="F:heme binding"/>
    <property type="evidence" value="ECO:0007669"/>
    <property type="project" value="InterPro"/>
</dbReference>
<dbReference type="InterPro" id="IPR017972">
    <property type="entry name" value="Cyt_P450_CS"/>
</dbReference>
<dbReference type="PROSITE" id="PS00086">
    <property type="entry name" value="CYTOCHROME_P450"/>
    <property type="match status" value="1"/>
</dbReference>
<evidence type="ECO:0000256" key="10">
    <source>
        <dbReference type="RuleBase" id="RU000461"/>
    </source>
</evidence>
<comment type="cofactor">
    <cofactor evidence="1 9">
        <name>heme</name>
        <dbReference type="ChEBI" id="CHEBI:30413"/>
    </cofactor>
</comment>
<comment type="pathway">
    <text evidence="2">Secondary metabolite biosynthesis.</text>
</comment>